<evidence type="ECO:0000313" key="3">
    <source>
        <dbReference type="Proteomes" id="UP000049855"/>
    </source>
</evidence>
<protein>
    <submittedName>
        <fullName evidence="2">Iron-sulfur cluster-binding protein</fullName>
    </submittedName>
</protein>
<dbReference type="InterPro" id="IPR017896">
    <property type="entry name" value="4Fe4S_Fe-S-bd"/>
</dbReference>
<accession>A0A0U1KX20</accession>
<feature type="domain" description="4Fe-4S ferredoxin-type" evidence="1">
    <location>
        <begin position="7"/>
        <end position="35"/>
    </location>
</feature>
<dbReference type="PROSITE" id="PS51379">
    <property type="entry name" value="4FE4S_FER_2"/>
    <property type="match status" value="1"/>
</dbReference>
<sequence length="97" mass="10928">MVLPSTGPLQFDPCENCDDRCIRSCPQQAFAEILYTPAEYGRNELPGRKGNYSRIACNVQMGIDEALGQPEMVADYERVMKVIKYCRQCECNCPVGK</sequence>
<evidence type="ECO:0000259" key="1">
    <source>
        <dbReference type="PROSITE" id="PS51379"/>
    </source>
</evidence>
<keyword evidence="3" id="KW-1185">Reference proteome</keyword>
<organism evidence="2 3">
    <name type="scientific">Sporomusa ovata</name>
    <dbReference type="NCBI Taxonomy" id="2378"/>
    <lineage>
        <taxon>Bacteria</taxon>
        <taxon>Bacillati</taxon>
        <taxon>Bacillota</taxon>
        <taxon>Negativicutes</taxon>
        <taxon>Selenomonadales</taxon>
        <taxon>Sporomusaceae</taxon>
        <taxon>Sporomusa</taxon>
    </lineage>
</organism>
<evidence type="ECO:0000313" key="2">
    <source>
        <dbReference type="EMBL" id="CQR71951.1"/>
    </source>
</evidence>
<gene>
    <name evidence="2" type="ORF">SpAn4DRAFT_5013</name>
</gene>
<dbReference type="EMBL" id="CTRP01000006">
    <property type="protein sequence ID" value="CQR71951.1"/>
    <property type="molecule type" value="Genomic_DNA"/>
</dbReference>
<dbReference type="RefSeq" id="WP_051171409.1">
    <property type="nucleotide sequence ID" value="NZ_CTRP01000006.1"/>
</dbReference>
<dbReference type="AlphaFoldDB" id="A0A0U1KX20"/>
<reference evidence="3" key="1">
    <citation type="submission" date="2015-03" db="EMBL/GenBank/DDBJ databases">
        <authorList>
            <person name="Nijsse Bart"/>
        </authorList>
    </citation>
    <scope>NUCLEOTIDE SEQUENCE [LARGE SCALE GENOMIC DNA]</scope>
</reference>
<name>A0A0U1KX20_9FIRM</name>
<proteinExistence type="predicted"/>
<dbReference type="Proteomes" id="UP000049855">
    <property type="component" value="Unassembled WGS sequence"/>
</dbReference>